<gene>
    <name evidence="5" type="ORF">HYH03_004246</name>
</gene>
<dbReference type="InterPro" id="IPR023803">
    <property type="entry name" value="Ribosomal_bS16_dom_sf"/>
</dbReference>
<dbReference type="SUPFAM" id="SSF54565">
    <property type="entry name" value="Ribosomal protein S16"/>
    <property type="match status" value="1"/>
</dbReference>
<dbReference type="AlphaFoldDB" id="A0A835Y823"/>
<dbReference type="PANTHER" id="PTHR12919:SF39">
    <property type="entry name" value="SMALL RIBOSOMAL SUBUNIT PROTEIN BS16M_BS16C"/>
    <property type="match status" value="1"/>
</dbReference>
<feature type="region of interest" description="Disordered" evidence="4">
    <location>
        <begin position="65"/>
        <end position="88"/>
    </location>
</feature>
<keyword evidence="2" id="KW-0689">Ribosomal protein</keyword>
<proteinExistence type="inferred from homology"/>
<dbReference type="EMBL" id="JAEHOE010000012">
    <property type="protein sequence ID" value="KAG2497987.1"/>
    <property type="molecule type" value="Genomic_DNA"/>
</dbReference>
<evidence type="ECO:0000313" key="5">
    <source>
        <dbReference type="EMBL" id="KAG2497987.1"/>
    </source>
</evidence>
<dbReference type="GO" id="GO:0032543">
    <property type="term" value="P:mitochondrial translation"/>
    <property type="evidence" value="ECO:0007669"/>
    <property type="project" value="TreeGrafter"/>
</dbReference>
<comment type="similarity">
    <text evidence="1">Belongs to the bacterial ribosomal protein bS16 family.</text>
</comment>
<evidence type="ECO:0000313" key="6">
    <source>
        <dbReference type="Proteomes" id="UP000612055"/>
    </source>
</evidence>
<keyword evidence="3" id="KW-0687">Ribonucleoprotein</keyword>
<accession>A0A835Y823</accession>
<dbReference type="GO" id="GO:0015935">
    <property type="term" value="C:small ribosomal subunit"/>
    <property type="evidence" value="ECO:0007669"/>
    <property type="project" value="TreeGrafter"/>
</dbReference>
<feature type="region of interest" description="Disordered" evidence="4">
    <location>
        <begin position="1"/>
        <end position="26"/>
    </location>
</feature>
<dbReference type="InterPro" id="IPR000307">
    <property type="entry name" value="Ribosomal_bS16"/>
</dbReference>
<dbReference type="GO" id="GO:0005739">
    <property type="term" value="C:mitochondrion"/>
    <property type="evidence" value="ECO:0007669"/>
    <property type="project" value="GOC"/>
</dbReference>
<evidence type="ECO:0000256" key="1">
    <source>
        <dbReference type="ARBA" id="ARBA00006668"/>
    </source>
</evidence>
<sequence>MERRQARDSGVRHEDVGWWDPTPAPDGNMHLGLKMERIKYWLTAGATPTDKVAELLGHAGVLPPVPQAPTYKPRDPAFDTKWRTLRSK</sequence>
<organism evidence="5 6">
    <name type="scientific">Edaphochlamys debaryana</name>
    <dbReference type="NCBI Taxonomy" id="47281"/>
    <lineage>
        <taxon>Eukaryota</taxon>
        <taxon>Viridiplantae</taxon>
        <taxon>Chlorophyta</taxon>
        <taxon>core chlorophytes</taxon>
        <taxon>Chlorophyceae</taxon>
        <taxon>CS clade</taxon>
        <taxon>Chlamydomonadales</taxon>
        <taxon>Chlamydomonadales incertae sedis</taxon>
        <taxon>Edaphochlamys</taxon>
    </lineage>
</organism>
<evidence type="ECO:0000256" key="2">
    <source>
        <dbReference type="ARBA" id="ARBA00022980"/>
    </source>
</evidence>
<evidence type="ECO:0000256" key="3">
    <source>
        <dbReference type="ARBA" id="ARBA00023274"/>
    </source>
</evidence>
<evidence type="ECO:0000256" key="4">
    <source>
        <dbReference type="SAM" id="MobiDB-lite"/>
    </source>
</evidence>
<keyword evidence="6" id="KW-1185">Reference proteome</keyword>
<dbReference type="Pfam" id="PF00886">
    <property type="entry name" value="Ribosomal_S16"/>
    <property type="match status" value="1"/>
</dbReference>
<comment type="caution">
    <text evidence="5">The sequence shown here is derived from an EMBL/GenBank/DDBJ whole genome shotgun (WGS) entry which is preliminary data.</text>
</comment>
<dbReference type="PANTHER" id="PTHR12919">
    <property type="entry name" value="30S RIBOSOMAL PROTEIN S16"/>
    <property type="match status" value="1"/>
</dbReference>
<feature type="compositionally biased region" description="Basic and acidic residues" evidence="4">
    <location>
        <begin position="1"/>
        <end position="16"/>
    </location>
</feature>
<name>A0A835Y823_9CHLO</name>
<feature type="compositionally biased region" description="Basic and acidic residues" evidence="4">
    <location>
        <begin position="72"/>
        <end position="82"/>
    </location>
</feature>
<dbReference type="Proteomes" id="UP000612055">
    <property type="component" value="Unassembled WGS sequence"/>
</dbReference>
<evidence type="ECO:0008006" key="7">
    <source>
        <dbReference type="Google" id="ProtNLM"/>
    </source>
</evidence>
<dbReference type="Gene3D" id="3.30.1320.10">
    <property type="match status" value="1"/>
</dbReference>
<dbReference type="GO" id="GO:0003735">
    <property type="term" value="F:structural constituent of ribosome"/>
    <property type="evidence" value="ECO:0007669"/>
    <property type="project" value="InterPro"/>
</dbReference>
<protein>
    <recommendedName>
        <fullName evidence="7">Ribosomal protein S16</fullName>
    </recommendedName>
</protein>
<dbReference type="OrthoDB" id="407221at2759"/>
<reference evidence="5" key="1">
    <citation type="journal article" date="2020" name="bioRxiv">
        <title>Comparative genomics of Chlamydomonas.</title>
        <authorList>
            <person name="Craig R.J."/>
            <person name="Hasan A.R."/>
            <person name="Ness R.W."/>
            <person name="Keightley P.D."/>
        </authorList>
    </citation>
    <scope>NUCLEOTIDE SEQUENCE</scope>
    <source>
        <strain evidence="5">CCAP 11/70</strain>
    </source>
</reference>